<feature type="compositionally biased region" description="Acidic residues" evidence="1">
    <location>
        <begin position="335"/>
        <end position="346"/>
    </location>
</feature>
<feature type="signal peptide" evidence="2">
    <location>
        <begin position="1"/>
        <end position="20"/>
    </location>
</feature>
<evidence type="ECO:0000256" key="1">
    <source>
        <dbReference type="SAM" id="MobiDB-lite"/>
    </source>
</evidence>
<feature type="compositionally biased region" description="Acidic residues" evidence="1">
    <location>
        <begin position="360"/>
        <end position="379"/>
    </location>
</feature>
<accession>A0ABQ4V920</accession>
<organism evidence="4 5">
    <name type="scientific">Mycolicibacterium cyprinidarum</name>
    <dbReference type="NCBI Taxonomy" id="2860311"/>
    <lineage>
        <taxon>Bacteria</taxon>
        <taxon>Bacillati</taxon>
        <taxon>Actinomycetota</taxon>
        <taxon>Actinomycetes</taxon>
        <taxon>Mycobacteriales</taxon>
        <taxon>Mycobacteriaceae</taxon>
        <taxon>Mycolicibacterium</taxon>
    </lineage>
</organism>
<name>A0ABQ4V920_9MYCO</name>
<feature type="chain" id="PRO_5045866895" description="PE-PPE domain-containing protein" evidence="2">
    <location>
        <begin position="21"/>
        <end position="433"/>
    </location>
</feature>
<proteinExistence type="predicted"/>
<dbReference type="Pfam" id="PF08237">
    <property type="entry name" value="PE-PPE"/>
    <property type="match status" value="1"/>
</dbReference>
<feature type="domain" description="PE-PPE" evidence="3">
    <location>
        <begin position="91"/>
        <end position="254"/>
    </location>
</feature>
<evidence type="ECO:0000313" key="5">
    <source>
        <dbReference type="Proteomes" id="UP001060504"/>
    </source>
</evidence>
<dbReference type="EMBL" id="BPRH01000396">
    <property type="protein sequence ID" value="GJF09375.1"/>
    <property type="molecule type" value="Genomic_DNA"/>
</dbReference>
<feature type="region of interest" description="Disordered" evidence="1">
    <location>
        <begin position="294"/>
        <end position="433"/>
    </location>
</feature>
<reference evidence="4 5" key="1">
    <citation type="submission" date="2021-08" db="EMBL/GenBank/DDBJ databases">
        <title>Draft genome sequence of Mycolicibacterium sp. NGTWS1702 strain.</title>
        <authorList>
            <person name="Matsumoto M."/>
            <person name="Tang B.C.C."/>
            <person name="Machida Y."/>
            <person name="Matoyama H."/>
            <person name="Kishihara T."/>
            <person name="Sato S."/>
            <person name="Kondo I."/>
            <person name="Sano M."/>
            <person name="Kato G."/>
        </authorList>
    </citation>
    <scope>NUCLEOTIDE SEQUENCE [LARGE SCALE GENOMIC DNA]</scope>
    <source>
        <strain evidence="4 5">NGTWSNA01</strain>
    </source>
</reference>
<protein>
    <recommendedName>
        <fullName evidence="3">PE-PPE domain-containing protein</fullName>
    </recommendedName>
</protein>
<dbReference type="InterPro" id="IPR013228">
    <property type="entry name" value="PE-PPE_C"/>
</dbReference>
<feature type="compositionally biased region" description="Acidic residues" evidence="1">
    <location>
        <begin position="388"/>
        <end position="411"/>
    </location>
</feature>
<keyword evidence="5" id="KW-1185">Reference proteome</keyword>
<feature type="compositionally biased region" description="Polar residues" evidence="1">
    <location>
        <begin position="301"/>
        <end position="310"/>
    </location>
</feature>
<evidence type="ECO:0000256" key="2">
    <source>
        <dbReference type="SAM" id="SignalP"/>
    </source>
</evidence>
<keyword evidence="2" id="KW-0732">Signal</keyword>
<comment type="caution">
    <text evidence="4">The sequence shown here is derived from an EMBL/GenBank/DDBJ whole genome shotgun (WGS) entry which is preliminary data.</text>
</comment>
<feature type="compositionally biased region" description="Low complexity" evidence="1">
    <location>
        <begin position="412"/>
        <end position="433"/>
    </location>
</feature>
<gene>
    <name evidence="4" type="ORF">NGTWS1702_03510</name>
</gene>
<evidence type="ECO:0000259" key="3">
    <source>
        <dbReference type="Pfam" id="PF08237"/>
    </source>
</evidence>
<sequence length="433" mass="45107">MRGILATAAAVTLTTLGAITAPEATLAANVRTITGYTAGGKLHWEMNDIFQGEYCSASSGNSCAPVQYMSGVPLVGEFSGLTALTVALWVAESPTTVLGFSQGSLIATEWLRRNSGKAGAPSPEDLSFVLVANPLRKYGGVRPAYDIDKPTPDTGYDVLDIAIEYDGVSDFPDNPFNLLALANAFAGSQYVHIYGYDDVDLENADKLVWKVGNTTYVLIRNKNIPLLQPLRDMGLGALADSLNGPLKSIIDSAYTRNYPGMVSQKAQDSALKRVSMFGPDLISAEPVTAAASAGAAHRSSVVTEPTRQSNPDSGPESSPAPEPGGPTEDPKAAAEADDQQSADAETEPSAAEVDATTDTVDSEADRQDDDITAETEDAEVPSGLDSTSEPDETEPSDGGDADGSESDESDSESSVPSSVSSQSDSESESTSGS</sequence>
<dbReference type="Proteomes" id="UP001060504">
    <property type="component" value="Unassembled WGS sequence"/>
</dbReference>
<evidence type="ECO:0000313" key="4">
    <source>
        <dbReference type="EMBL" id="GJF09375.1"/>
    </source>
</evidence>